<proteinExistence type="predicted"/>
<keyword evidence="1" id="KW-1133">Transmembrane helix</keyword>
<evidence type="ECO:0000313" key="2">
    <source>
        <dbReference type="EMBL" id="MCL9817554.1"/>
    </source>
</evidence>
<feature type="transmembrane region" description="Helical" evidence="1">
    <location>
        <begin position="37"/>
        <end position="57"/>
    </location>
</feature>
<reference evidence="2" key="1">
    <citation type="journal article" date="2022" name="Syst. Appl. Microbiol.">
        <title>Natronocalculus amylovorans gen. nov., sp. nov., and Natranaeroarchaeum aerophilus sp. nov., dominant culturable amylolytic natronoarchaea from hypersaline soda lakes in southwestern Siberia.</title>
        <authorList>
            <person name="Sorokin D.Y."/>
            <person name="Elcheninov A.G."/>
            <person name="Khizhniak T.V."/>
            <person name="Koenen M."/>
            <person name="Bale N.J."/>
            <person name="Damste J.S.S."/>
            <person name="Kublanov I.V."/>
        </authorList>
    </citation>
    <scope>NUCLEOTIDE SEQUENCE</scope>
    <source>
        <strain evidence="2">AArc-St2</strain>
    </source>
</reference>
<accession>A0AAE3FYB8</accession>
<name>A0AAE3FYB8_9EURY</name>
<keyword evidence="3" id="KW-1185">Reference proteome</keyword>
<gene>
    <name evidence="2" type="ORF">AArcSt2_11420</name>
</gene>
<dbReference type="EMBL" id="JAKRVX010000004">
    <property type="protein sequence ID" value="MCL9817554.1"/>
    <property type="molecule type" value="Genomic_DNA"/>
</dbReference>
<sequence>MSEESSEPFPVELLAVPFIVGMAIGLAFGRVAFQSTAIGVTFGVLFFVMLAVVRIRLLPTKPTRRR</sequence>
<feature type="transmembrane region" description="Helical" evidence="1">
    <location>
        <begin position="12"/>
        <end position="31"/>
    </location>
</feature>
<evidence type="ECO:0000313" key="3">
    <source>
        <dbReference type="Proteomes" id="UP001203207"/>
    </source>
</evidence>
<dbReference type="AlphaFoldDB" id="A0AAE3FYB8"/>
<dbReference type="RefSeq" id="WP_250584766.1">
    <property type="nucleotide sequence ID" value="NZ_JAKRVX010000004.1"/>
</dbReference>
<comment type="caution">
    <text evidence="2">The sequence shown here is derived from an EMBL/GenBank/DDBJ whole genome shotgun (WGS) entry which is preliminary data.</text>
</comment>
<dbReference type="Proteomes" id="UP001203207">
    <property type="component" value="Unassembled WGS sequence"/>
</dbReference>
<organism evidence="2 3">
    <name type="scientific">Natronocalculus amylovorans</name>
    <dbReference type="NCBI Taxonomy" id="2917812"/>
    <lineage>
        <taxon>Archaea</taxon>
        <taxon>Methanobacteriati</taxon>
        <taxon>Methanobacteriota</taxon>
        <taxon>Stenosarchaea group</taxon>
        <taxon>Halobacteria</taxon>
        <taxon>Halobacteriales</taxon>
        <taxon>Haloferacaceae</taxon>
        <taxon>Natronocalculus</taxon>
    </lineage>
</organism>
<evidence type="ECO:0000256" key="1">
    <source>
        <dbReference type="SAM" id="Phobius"/>
    </source>
</evidence>
<reference evidence="2" key="2">
    <citation type="submission" date="2022-02" db="EMBL/GenBank/DDBJ databases">
        <authorList>
            <person name="Elcheninov A.G."/>
            <person name="Sorokin D.Y."/>
            <person name="Kublanov I.V."/>
        </authorList>
    </citation>
    <scope>NUCLEOTIDE SEQUENCE</scope>
    <source>
        <strain evidence="2">AArc-St2</strain>
    </source>
</reference>
<keyword evidence="1" id="KW-0812">Transmembrane</keyword>
<keyword evidence="1" id="KW-0472">Membrane</keyword>
<protein>
    <submittedName>
        <fullName evidence="2">Uncharacterized protein</fullName>
    </submittedName>
</protein>